<dbReference type="Pfam" id="PF14223">
    <property type="entry name" value="Retrotran_gag_2"/>
    <property type="match status" value="1"/>
</dbReference>
<dbReference type="GeneID" id="130466237"/>
<accession>A0ABM3R5M7</accession>
<gene>
    <name evidence="3" type="primary">LOC130466237</name>
</gene>
<evidence type="ECO:0008006" key="4">
    <source>
        <dbReference type="Google" id="ProtNLM"/>
    </source>
</evidence>
<evidence type="ECO:0000256" key="1">
    <source>
        <dbReference type="SAM" id="MobiDB-lite"/>
    </source>
</evidence>
<name>A0ABM3R5M7_SPIOL</name>
<evidence type="ECO:0000313" key="2">
    <source>
        <dbReference type="Proteomes" id="UP000813463"/>
    </source>
</evidence>
<dbReference type="PANTHER" id="PTHR37610:SF96">
    <property type="entry name" value="RETROTRANSPOSON COPIA-LIKE N-TERMINAL DOMAIN-CONTAINING PROTEIN"/>
    <property type="match status" value="1"/>
</dbReference>
<sequence length="381" mass="42389">MGGEGKTPIQLIHDASSIYYLHLSEGPSNSLSKYLLKEQNDDIWEKAIVNALEGKNKYGFVNGDWAKPKDETGAEFAAWKANNSTICYWIFNSVDESIQPSIVSHKIAKDMWQDIKERFCVSNGPRLNQLKSEYHSLRQKGLSVVSYYNKFVALWNELYGKEDVICGCTCEAAAKLRARAERDKTHDFVLGLDDEQYKILRTQILSMDHFPTLNKAYSLVSQEEQHTDIIRDRDDKTKIVSFAVQSTTHSATPSAHPTPPVSLQSTPPTCTHCGKYGHDYERCYQRVGFPPGMRNRRGGRGRGGRGRGGGSGGRGQSASSTANAAQHSGGSNTDQSRNNATASTSSDFSNDQMQRIITLLEGAQSNDKLFGPHNEDDDWPR</sequence>
<dbReference type="PANTHER" id="PTHR37610">
    <property type="entry name" value="CCHC-TYPE DOMAIN-CONTAINING PROTEIN"/>
    <property type="match status" value="1"/>
</dbReference>
<reference evidence="2" key="1">
    <citation type="journal article" date="2021" name="Nat. Commun.">
        <title>Genomic analyses provide insights into spinach domestication and the genetic basis of agronomic traits.</title>
        <authorList>
            <person name="Cai X."/>
            <person name="Sun X."/>
            <person name="Xu C."/>
            <person name="Sun H."/>
            <person name="Wang X."/>
            <person name="Ge C."/>
            <person name="Zhang Z."/>
            <person name="Wang Q."/>
            <person name="Fei Z."/>
            <person name="Jiao C."/>
            <person name="Wang Q."/>
        </authorList>
    </citation>
    <scope>NUCLEOTIDE SEQUENCE [LARGE SCALE GENOMIC DNA]</scope>
    <source>
        <strain evidence="2">cv. Varoflay</strain>
    </source>
</reference>
<feature type="compositionally biased region" description="Polar residues" evidence="1">
    <location>
        <begin position="316"/>
        <end position="350"/>
    </location>
</feature>
<feature type="region of interest" description="Disordered" evidence="1">
    <location>
        <begin position="287"/>
        <end position="350"/>
    </location>
</feature>
<feature type="compositionally biased region" description="Gly residues" evidence="1">
    <location>
        <begin position="306"/>
        <end position="315"/>
    </location>
</feature>
<feature type="region of interest" description="Disordered" evidence="1">
    <location>
        <begin position="247"/>
        <end position="268"/>
    </location>
</feature>
<dbReference type="Proteomes" id="UP000813463">
    <property type="component" value="Chromosome 1"/>
</dbReference>
<organism evidence="2 3">
    <name type="scientific">Spinacia oleracea</name>
    <name type="common">Spinach</name>
    <dbReference type="NCBI Taxonomy" id="3562"/>
    <lineage>
        <taxon>Eukaryota</taxon>
        <taxon>Viridiplantae</taxon>
        <taxon>Streptophyta</taxon>
        <taxon>Embryophyta</taxon>
        <taxon>Tracheophyta</taxon>
        <taxon>Spermatophyta</taxon>
        <taxon>Magnoliopsida</taxon>
        <taxon>eudicotyledons</taxon>
        <taxon>Gunneridae</taxon>
        <taxon>Pentapetalae</taxon>
        <taxon>Caryophyllales</taxon>
        <taxon>Chenopodiaceae</taxon>
        <taxon>Chenopodioideae</taxon>
        <taxon>Anserineae</taxon>
        <taxon>Spinacia</taxon>
    </lineage>
</organism>
<keyword evidence="2" id="KW-1185">Reference proteome</keyword>
<evidence type="ECO:0000313" key="3">
    <source>
        <dbReference type="RefSeq" id="XP_056690914.1"/>
    </source>
</evidence>
<feature type="compositionally biased region" description="Basic residues" evidence="1">
    <location>
        <begin position="294"/>
        <end position="305"/>
    </location>
</feature>
<reference evidence="3" key="2">
    <citation type="submission" date="2025-08" db="UniProtKB">
        <authorList>
            <consortium name="RefSeq"/>
        </authorList>
    </citation>
    <scope>IDENTIFICATION</scope>
    <source>
        <tissue evidence="3">Leaf</tissue>
    </source>
</reference>
<proteinExistence type="predicted"/>
<protein>
    <recommendedName>
        <fullName evidence="4">CCHC-type domain-containing protein</fullName>
    </recommendedName>
</protein>
<dbReference type="RefSeq" id="XP_056690914.1">
    <property type="nucleotide sequence ID" value="XM_056834936.1"/>
</dbReference>